<dbReference type="GeneID" id="5703134"/>
<dbReference type="Gene3D" id="3.60.21.10">
    <property type="match status" value="1"/>
</dbReference>
<dbReference type="VEuPathDB" id="GiardiaDB:GL50803_6441"/>
<evidence type="ECO:0000256" key="1">
    <source>
        <dbReference type="ARBA" id="ARBA00001936"/>
    </source>
</evidence>
<dbReference type="OMA" id="NQELEYW"/>
<keyword evidence="2" id="KW-0479">Metal-binding</keyword>
<dbReference type="CDD" id="cd00144">
    <property type="entry name" value="MPP_PPP_family"/>
    <property type="match status" value="1"/>
</dbReference>
<keyword evidence="10" id="KW-1185">Reference proteome</keyword>
<dbReference type="Proteomes" id="UP000001548">
    <property type="component" value="Unassembled WGS sequence"/>
</dbReference>
<comment type="catalytic activity">
    <reaction evidence="6">
        <text>O-phospho-L-seryl-[protein] + H2O = L-seryl-[protein] + phosphate</text>
        <dbReference type="Rhea" id="RHEA:20629"/>
        <dbReference type="Rhea" id="RHEA-COMP:9863"/>
        <dbReference type="Rhea" id="RHEA-COMP:11604"/>
        <dbReference type="ChEBI" id="CHEBI:15377"/>
        <dbReference type="ChEBI" id="CHEBI:29999"/>
        <dbReference type="ChEBI" id="CHEBI:43474"/>
        <dbReference type="ChEBI" id="CHEBI:83421"/>
        <dbReference type="EC" id="3.1.3.16"/>
    </reaction>
</comment>
<dbReference type="DNASU" id="5703134"/>
<comment type="catalytic activity">
    <reaction evidence="7 8">
        <text>O-phospho-L-threonyl-[protein] + H2O = L-threonyl-[protein] + phosphate</text>
        <dbReference type="Rhea" id="RHEA:47004"/>
        <dbReference type="Rhea" id="RHEA-COMP:11060"/>
        <dbReference type="Rhea" id="RHEA-COMP:11605"/>
        <dbReference type="ChEBI" id="CHEBI:15377"/>
        <dbReference type="ChEBI" id="CHEBI:30013"/>
        <dbReference type="ChEBI" id="CHEBI:43474"/>
        <dbReference type="ChEBI" id="CHEBI:61977"/>
        <dbReference type="EC" id="3.1.3.16"/>
    </reaction>
</comment>
<dbReference type="SUPFAM" id="SSF56300">
    <property type="entry name" value="Metallo-dependent phosphatases"/>
    <property type="match status" value="1"/>
</dbReference>
<dbReference type="GO" id="GO:0005634">
    <property type="term" value="C:nucleus"/>
    <property type="evidence" value="ECO:0000318"/>
    <property type="project" value="GO_Central"/>
</dbReference>
<evidence type="ECO:0000313" key="9">
    <source>
        <dbReference type="EMBL" id="KAE8303157.1"/>
    </source>
</evidence>
<dbReference type="RefSeq" id="XP_001710206.1">
    <property type="nucleotide sequence ID" value="XM_001710154.1"/>
</dbReference>
<dbReference type="PRINTS" id="PR00114">
    <property type="entry name" value="STPHPHTASE"/>
</dbReference>
<dbReference type="PANTHER" id="PTHR11668:SF300">
    <property type="entry name" value="SERINE_THREONINE-PROTEIN PHOSPHATASE"/>
    <property type="match status" value="1"/>
</dbReference>
<dbReference type="PROSITE" id="PS00125">
    <property type="entry name" value="SER_THR_PHOSPHATASE"/>
    <property type="match status" value="1"/>
</dbReference>
<organism evidence="9 10">
    <name type="scientific">Giardia intestinalis (strain ATCC 50803 / WB clone C6)</name>
    <name type="common">Giardia lamblia</name>
    <dbReference type="NCBI Taxonomy" id="184922"/>
    <lineage>
        <taxon>Eukaryota</taxon>
        <taxon>Metamonada</taxon>
        <taxon>Diplomonadida</taxon>
        <taxon>Hexamitidae</taxon>
        <taxon>Giardiinae</taxon>
        <taxon>Giardia</taxon>
    </lineage>
</organism>
<dbReference type="KEGG" id="gla:GL50803_006441"/>
<dbReference type="InterPro" id="IPR050341">
    <property type="entry name" value="PP1_catalytic_subunit"/>
</dbReference>
<evidence type="ECO:0000256" key="8">
    <source>
        <dbReference type="RuleBase" id="RU004273"/>
    </source>
</evidence>
<dbReference type="InterPro" id="IPR004843">
    <property type="entry name" value="Calcineurin-like_PHP"/>
</dbReference>
<dbReference type="PANTHER" id="PTHR11668">
    <property type="entry name" value="SERINE/THREONINE PROTEIN PHOSPHATASE"/>
    <property type="match status" value="1"/>
</dbReference>
<keyword evidence="4" id="KW-0904">Protein phosphatase</keyword>
<dbReference type="EC" id="3.1.3.16" evidence="8"/>
<dbReference type="HOGENOM" id="CLU_485256_0_0_1"/>
<comment type="caution">
    <text evidence="9">The sequence shown here is derived from an EMBL/GenBank/DDBJ whole genome shotgun (WGS) entry which is preliminary data.</text>
</comment>
<keyword evidence="5" id="KW-0464">Manganese</keyword>
<evidence type="ECO:0000313" key="10">
    <source>
        <dbReference type="Proteomes" id="UP000001548"/>
    </source>
</evidence>
<evidence type="ECO:0000256" key="2">
    <source>
        <dbReference type="ARBA" id="ARBA00022723"/>
    </source>
</evidence>
<comment type="similarity">
    <text evidence="8">Belongs to the PPP phosphatase family.</text>
</comment>
<evidence type="ECO:0000256" key="5">
    <source>
        <dbReference type="ARBA" id="ARBA00023211"/>
    </source>
</evidence>
<reference evidence="9 10" key="1">
    <citation type="journal article" date="2007" name="Science">
        <title>Genomic minimalism in the early diverging intestinal parasite Giardia lamblia.</title>
        <authorList>
            <person name="Morrison H.G."/>
            <person name="McArthur A.G."/>
            <person name="Gillin F.D."/>
            <person name="Aley S.B."/>
            <person name="Adam R.D."/>
            <person name="Olsen G.J."/>
            <person name="Best A.A."/>
            <person name="Cande W.Z."/>
            <person name="Chen F."/>
            <person name="Cipriano M.J."/>
            <person name="Davids B.J."/>
            <person name="Dawson S.C."/>
            <person name="Elmendorf H.G."/>
            <person name="Hehl A.B."/>
            <person name="Holder M.E."/>
            <person name="Huse S.M."/>
            <person name="Kim U.U."/>
            <person name="Lasek-Nesselquist E."/>
            <person name="Manning G."/>
            <person name="Nigam A."/>
            <person name="Nixon J.E."/>
            <person name="Palm D."/>
            <person name="Passamaneck N.E."/>
            <person name="Prabhu A."/>
            <person name="Reich C.I."/>
            <person name="Reiner D.S."/>
            <person name="Samuelson J."/>
            <person name="Svard S.G."/>
            <person name="Sogin M.L."/>
        </authorList>
    </citation>
    <scope>NUCLEOTIDE SEQUENCE [LARGE SCALE GENOMIC DNA]</scope>
    <source>
        <strain evidence="9 10">WB C6</strain>
    </source>
</reference>
<dbReference type="Pfam" id="PF00149">
    <property type="entry name" value="Metallophos"/>
    <property type="match status" value="2"/>
</dbReference>
<evidence type="ECO:0000256" key="7">
    <source>
        <dbReference type="ARBA" id="ARBA00048336"/>
    </source>
</evidence>
<keyword evidence="3 8" id="KW-0378">Hydrolase</keyword>
<accession>A8B3F5</accession>
<evidence type="ECO:0000256" key="4">
    <source>
        <dbReference type="ARBA" id="ARBA00022912"/>
    </source>
</evidence>
<dbReference type="GO" id="GO:0046872">
    <property type="term" value="F:metal ion binding"/>
    <property type="evidence" value="ECO:0007669"/>
    <property type="project" value="UniProtKB-KW"/>
</dbReference>
<dbReference type="InterPro" id="IPR029052">
    <property type="entry name" value="Metallo-depent_PP-like"/>
</dbReference>
<dbReference type="InterPro" id="IPR006186">
    <property type="entry name" value="Ser/Thr-sp_prot-phosphatase"/>
</dbReference>
<comment type="cofactor">
    <cofactor evidence="1">
        <name>Mn(2+)</name>
        <dbReference type="ChEBI" id="CHEBI:29035"/>
    </cofactor>
</comment>
<evidence type="ECO:0000256" key="3">
    <source>
        <dbReference type="ARBA" id="ARBA00022801"/>
    </source>
</evidence>
<dbReference type="SMART" id="SM00156">
    <property type="entry name" value="PP2Ac"/>
    <property type="match status" value="1"/>
</dbReference>
<dbReference type="GO" id="GO:0005737">
    <property type="term" value="C:cytoplasm"/>
    <property type="evidence" value="ECO:0000318"/>
    <property type="project" value="GO_Central"/>
</dbReference>
<dbReference type="STRING" id="184922.A8B3F5"/>
<name>A8B3F5_GIAIC</name>
<sequence>MIQSLVQLFYDGPSSALVEAAEQALNSYLPSSPEALELSLLIGDSLRCQNNLERALSYYNRAALQRHVGAEMRVEALNRYIFLSQKVLDAYRKDFVLLEQMPPVVDGSQYKLFPQFDGISLKDRFFLLESFKVDVLANNVYYTESSLVPFLSKMKGVLARDGNIKHYLAEGKRICVLGDVHGSPMDVSAFYDLCMLKDVQLQCFQEVGDDRGSQFTMDLSSVYVFLGDYVDRGSRGLACVLFIYVLKYLYPRNVLLLRGNHECDAMNRIYGFTKEIYKYYGSHSPIYQAIQDTFAAIPYFFRLIYLPQSLCRALERFCNRVIPSASSSTRWTNSEIMCLASMVSSVTSWAGQAGATNEAKLDDLADSQEAHMLKCRLEEESLTIFCCHGGPPCVYTEYGRQLDLYLGIDSYENILQRSLTIVDPLAGELTWNDPAPHRFKSPSTLYEPSQRRLGYRYSYDLFRTWCKHTGVDLVLRGHEVALDGVHQDFQYAFEPKQLGGPNQELEYWFSVSTLRETPRHFTVFSSSFYEHLTNHGAAAIIRFEVPVDGVAPALVIRCFTLS</sequence>
<dbReference type="EMBL" id="AACB03000003">
    <property type="protein sequence ID" value="KAE8303157.1"/>
    <property type="molecule type" value="Genomic_DNA"/>
</dbReference>
<dbReference type="AlphaFoldDB" id="A8B3F5"/>
<protein>
    <recommendedName>
        <fullName evidence="8">Serine/threonine-protein phosphatase</fullName>
        <ecNumber evidence="8">3.1.3.16</ecNumber>
    </recommendedName>
</protein>
<gene>
    <name evidence="9" type="ORF">GL50803_006441</name>
</gene>
<proteinExistence type="inferred from homology"/>
<evidence type="ECO:0000256" key="6">
    <source>
        <dbReference type="ARBA" id="ARBA00047761"/>
    </source>
</evidence>
<dbReference type="GO" id="GO:0004722">
    <property type="term" value="F:protein serine/threonine phosphatase activity"/>
    <property type="evidence" value="ECO:0000318"/>
    <property type="project" value="GO_Central"/>
</dbReference>